<dbReference type="Gene3D" id="2.10.25.10">
    <property type="entry name" value="Laminin"/>
    <property type="match status" value="2"/>
</dbReference>
<reference evidence="4 5" key="1">
    <citation type="journal article" date="2007" name="Nature">
        <title>Evolution of genes and genomes on the Drosophila phylogeny.</title>
        <authorList>
            <consortium name="Drosophila 12 Genomes Consortium"/>
            <person name="Clark A.G."/>
            <person name="Eisen M.B."/>
            <person name="Smith D.R."/>
            <person name="Bergman C.M."/>
            <person name="Oliver B."/>
            <person name="Markow T.A."/>
            <person name="Kaufman T.C."/>
            <person name="Kellis M."/>
            <person name="Gelbart W."/>
            <person name="Iyer V.N."/>
            <person name="Pollard D.A."/>
            <person name="Sackton T.B."/>
            <person name="Larracuente A.M."/>
            <person name="Singh N.D."/>
            <person name="Abad J.P."/>
            <person name="Abt D.N."/>
            <person name="Adryan B."/>
            <person name="Aguade M."/>
            <person name="Akashi H."/>
            <person name="Anderson W.W."/>
            <person name="Aquadro C.F."/>
            <person name="Ardell D.H."/>
            <person name="Arguello R."/>
            <person name="Artieri C.G."/>
            <person name="Barbash D.A."/>
            <person name="Barker D."/>
            <person name="Barsanti P."/>
            <person name="Batterham P."/>
            <person name="Batzoglou S."/>
            <person name="Begun D."/>
            <person name="Bhutkar A."/>
            <person name="Blanco E."/>
            <person name="Bosak S.A."/>
            <person name="Bradley R.K."/>
            <person name="Brand A.D."/>
            <person name="Brent M.R."/>
            <person name="Brooks A.N."/>
            <person name="Brown R.H."/>
            <person name="Butlin R.K."/>
            <person name="Caggese C."/>
            <person name="Calvi B.R."/>
            <person name="Bernardo de Carvalho A."/>
            <person name="Caspi A."/>
            <person name="Castrezana S."/>
            <person name="Celniker S.E."/>
            <person name="Chang J.L."/>
            <person name="Chapple C."/>
            <person name="Chatterji S."/>
            <person name="Chinwalla A."/>
            <person name="Civetta A."/>
            <person name="Clifton S.W."/>
            <person name="Comeron J.M."/>
            <person name="Costello J.C."/>
            <person name="Coyne J.A."/>
            <person name="Daub J."/>
            <person name="David R.G."/>
            <person name="Delcher A.L."/>
            <person name="Delehaunty K."/>
            <person name="Do C.B."/>
            <person name="Ebling H."/>
            <person name="Edwards K."/>
            <person name="Eickbush T."/>
            <person name="Evans J.D."/>
            <person name="Filipski A."/>
            <person name="Findeiss S."/>
            <person name="Freyhult E."/>
            <person name="Fulton L."/>
            <person name="Fulton R."/>
            <person name="Garcia A.C."/>
            <person name="Gardiner A."/>
            <person name="Garfield D.A."/>
            <person name="Garvin B.E."/>
            <person name="Gibson G."/>
            <person name="Gilbert D."/>
            <person name="Gnerre S."/>
            <person name="Godfrey J."/>
            <person name="Good R."/>
            <person name="Gotea V."/>
            <person name="Gravely B."/>
            <person name="Greenberg A.J."/>
            <person name="Griffiths-Jones S."/>
            <person name="Gross S."/>
            <person name="Guigo R."/>
            <person name="Gustafson E.A."/>
            <person name="Haerty W."/>
            <person name="Hahn M.W."/>
            <person name="Halligan D.L."/>
            <person name="Halpern A.L."/>
            <person name="Halter G.M."/>
            <person name="Han M.V."/>
            <person name="Heger A."/>
            <person name="Hillier L."/>
            <person name="Hinrichs A.S."/>
            <person name="Holmes I."/>
            <person name="Hoskins R.A."/>
            <person name="Hubisz M.J."/>
            <person name="Hultmark D."/>
            <person name="Huntley M.A."/>
            <person name="Jaffe D.B."/>
            <person name="Jagadeeshan S."/>
            <person name="Jeck W.R."/>
            <person name="Johnson J."/>
            <person name="Jones C.D."/>
            <person name="Jordan W.C."/>
            <person name="Karpen G.H."/>
            <person name="Kataoka E."/>
            <person name="Keightley P.D."/>
            <person name="Kheradpour P."/>
            <person name="Kirkness E.F."/>
            <person name="Koerich L.B."/>
            <person name="Kristiansen K."/>
            <person name="Kudrna D."/>
            <person name="Kulathinal R.J."/>
            <person name="Kumar S."/>
            <person name="Kwok R."/>
            <person name="Lander E."/>
            <person name="Langley C.H."/>
            <person name="Lapoint R."/>
            <person name="Lazzaro B.P."/>
            <person name="Lee S.J."/>
            <person name="Levesque L."/>
            <person name="Li R."/>
            <person name="Lin C.F."/>
            <person name="Lin M.F."/>
            <person name="Lindblad-Toh K."/>
            <person name="Llopart A."/>
            <person name="Long M."/>
            <person name="Low L."/>
            <person name="Lozovsky E."/>
            <person name="Lu J."/>
            <person name="Luo M."/>
            <person name="Machado C.A."/>
            <person name="Makalowski W."/>
            <person name="Marzo M."/>
            <person name="Matsuda M."/>
            <person name="Matzkin L."/>
            <person name="McAllister B."/>
            <person name="McBride C.S."/>
            <person name="McKernan B."/>
            <person name="McKernan K."/>
            <person name="Mendez-Lago M."/>
            <person name="Minx P."/>
            <person name="Mollenhauer M.U."/>
            <person name="Montooth K."/>
            <person name="Mount S.M."/>
            <person name="Mu X."/>
            <person name="Myers E."/>
            <person name="Negre B."/>
            <person name="Newfeld S."/>
            <person name="Nielsen R."/>
            <person name="Noor M.A."/>
            <person name="O'Grady P."/>
            <person name="Pachter L."/>
            <person name="Papaceit M."/>
            <person name="Parisi M.J."/>
            <person name="Parisi M."/>
            <person name="Parts L."/>
            <person name="Pedersen J.S."/>
            <person name="Pesole G."/>
            <person name="Phillippy A.M."/>
            <person name="Ponting C.P."/>
            <person name="Pop M."/>
            <person name="Porcelli D."/>
            <person name="Powell J.R."/>
            <person name="Prohaska S."/>
            <person name="Pruitt K."/>
            <person name="Puig M."/>
            <person name="Quesneville H."/>
            <person name="Ram K.R."/>
            <person name="Rand D."/>
            <person name="Rasmussen M.D."/>
            <person name="Reed L.K."/>
            <person name="Reenan R."/>
            <person name="Reily A."/>
            <person name="Remington K.A."/>
            <person name="Rieger T.T."/>
            <person name="Ritchie M.G."/>
            <person name="Robin C."/>
            <person name="Rogers Y.H."/>
            <person name="Rohde C."/>
            <person name="Rozas J."/>
            <person name="Rubenfield M.J."/>
            <person name="Ruiz A."/>
            <person name="Russo S."/>
            <person name="Salzberg S.L."/>
            <person name="Sanchez-Gracia A."/>
            <person name="Saranga D.J."/>
            <person name="Sato H."/>
            <person name="Schaeffer S.W."/>
            <person name="Schatz M.C."/>
            <person name="Schlenke T."/>
            <person name="Schwartz R."/>
            <person name="Segarra C."/>
            <person name="Singh R.S."/>
            <person name="Sirot L."/>
            <person name="Sirota M."/>
            <person name="Sisneros N.B."/>
            <person name="Smith C.D."/>
            <person name="Smith T.F."/>
            <person name="Spieth J."/>
            <person name="Stage D.E."/>
            <person name="Stark A."/>
            <person name="Stephan W."/>
            <person name="Strausberg R.L."/>
            <person name="Strempel S."/>
            <person name="Sturgill D."/>
            <person name="Sutton G."/>
            <person name="Sutton G.G."/>
            <person name="Tao W."/>
            <person name="Teichmann S."/>
            <person name="Tobari Y.N."/>
            <person name="Tomimura Y."/>
            <person name="Tsolas J.M."/>
            <person name="Valente V.L."/>
            <person name="Venter E."/>
            <person name="Venter J.C."/>
            <person name="Vicario S."/>
            <person name="Vieira F.G."/>
            <person name="Vilella A.J."/>
            <person name="Villasante A."/>
            <person name="Walenz B."/>
            <person name="Wang J."/>
            <person name="Wasserman M."/>
            <person name="Watts T."/>
            <person name="Wilson D."/>
            <person name="Wilson R.K."/>
            <person name="Wing R.A."/>
            <person name="Wolfner M.F."/>
            <person name="Wong A."/>
            <person name="Wong G.K."/>
            <person name="Wu C.I."/>
            <person name="Wu G."/>
            <person name="Yamamoto D."/>
            <person name="Yang H.P."/>
            <person name="Yang S.P."/>
            <person name="Yorke J.A."/>
            <person name="Yoshida K."/>
            <person name="Zdobnov E."/>
            <person name="Zhang P."/>
            <person name="Zhang Y."/>
            <person name="Zimin A.V."/>
            <person name="Baldwin J."/>
            <person name="Abdouelleil A."/>
            <person name="Abdulkadir J."/>
            <person name="Abebe A."/>
            <person name="Abera B."/>
            <person name="Abreu J."/>
            <person name="Acer S.C."/>
            <person name="Aftuck L."/>
            <person name="Alexander A."/>
            <person name="An P."/>
            <person name="Anderson E."/>
            <person name="Anderson S."/>
            <person name="Arachi H."/>
            <person name="Azer M."/>
            <person name="Bachantsang P."/>
            <person name="Barry A."/>
            <person name="Bayul T."/>
            <person name="Berlin A."/>
            <person name="Bessette D."/>
            <person name="Bloom T."/>
            <person name="Blye J."/>
            <person name="Boguslavskiy L."/>
            <person name="Bonnet C."/>
            <person name="Boukhgalter B."/>
            <person name="Bourzgui I."/>
            <person name="Brown A."/>
            <person name="Cahill P."/>
            <person name="Channer S."/>
            <person name="Cheshatsang Y."/>
            <person name="Chuda L."/>
            <person name="Citroen M."/>
            <person name="Collymore A."/>
            <person name="Cooke P."/>
            <person name="Costello M."/>
            <person name="D'Aco K."/>
            <person name="Daza R."/>
            <person name="De Haan G."/>
            <person name="DeGray S."/>
            <person name="DeMaso C."/>
            <person name="Dhargay N."/>
            <person name="Dooley K."/>
            <person name="Dooley E."/>
            <person name="Doricent M."/>
            <person name="Dorje P."/>
            <person name="Dorjee K."/>
            <person name="Dupes A."/>
            <person name="Elong R."/>
            <person name="Falk J."/>
            <person name="Farina A."/>
            <person name="Faro S."/>
            <person name="Ferguson D."/>
            <person name="Fisher S."/>
            <person name="Foley C.D."/>
            <person name="Franke A."/>
            <person name="Friedrich D."/>
            <person name="Gadbois L."/>
            <person name="Gearin G."/>
            <person name="Gearin C.R."/>
            <person name="Giannoukos G."/>
            <person name="Goode T."/>
            <person name="Graham J."/>
            <person name="Grandbois E."/>
            <person name="Grewal S."/>
            <person name="Gyaltsen K."/>
            <person name="Hafez N."/>
            <person name="Hagos B."/>
            <person name="Hall J."/>
            <person name="Henson C."/>
            <person name="Hollinger A."/>
            <person name="Honan T."/>
            <person name="Huard M.D."/>
            <person name="Hughes L."/>
            <person name="Hurhula B."/>
            <person name="Husby M.E."/>
            <person name="Kamat A."/>
            <person name="Kanga B."/>
            <person name="Kashin S."/>
            <person name="Khazanovich D."/>
            <person name="Kisner P."/>
            <person name="Lance K."/>
            <person name="Lara M."/>
            <person name="Lee W."/>
            <person name="Lennon N."/>
            <person name="Letendre F."/>
            <person name="LeVine R."/>
            <person name="Lipovsky A."/>
            <person name="Liu X."/>
            <person name="Liu J."/>
            <person name="Liu S."/>
            <person name="Lokyitsang T."/>
            <person name="Lokyitsang Y."/>
            <person name="Lubonja R."/>
            <person name="Lui A."/>
            <person name="MacDonald P."/>
            <person name="Magnisalis V."/>
            <person name="Maru K."/>
            <person name="Matthews C."/>
            <person name="McCusker W."/>
            <person name="McDonough S."/>
            <person name="Mehta T."/>
            <person name="Meldrim J."/>
            <person name="Meneus L."/>
            <person name="Mihai O."/>
            <person name="Mihalev A."/>
            <person name="Mihova T."/>
            <person name="Mittelman R."/>
            <person name="Mlenga V."/>
            <person name="Montmayeur A."/>
            <person name="Mulrain L."/>
            <person name="Navidi A."/>
            <person name="Naylor J."/>
            <person name="Negash T."/>
            <person name="Nguyen T."/>
            <person name="Nguyen N."/>
            <person name="Nicol R."/>
            <person name="Norbu C."/>
            <person name="Norbu N."/>
            <person name="Novod N."/>
            <person name="O'Neill B."/>
            <person name="Osman S."/>
            <person name="Markiewicz E."/>
            <person name="Oyono O.L."/>
            <person name="Patti C."/>
            <person name="Phunkhang P."/>
            <person name="Pierre F."/>
            <person name="Priest M."/>
            <person name="Raghuraman S."/>
            <person name="Rege F."/>
            <person name="Reyes R."/>
            <person name="Rise C."/>
            <person name="Rogov P."/>
            <person name="Ross K."/>
            <person name="Ryan E."/>
            <person name="Settipalli S."/>
            <person name="Shea T."/>
            <person name="Sherpa N."/>
            <person name="Shi L."/>
            <person name="Shih D."/>
            <person name="Sparrow T."/>
            <person name="Spaulding J."/>
            <person name="Stalker J."/>
            <person name="Stange-Thomann N."/>
            <person name="Stavropoulos S."/>
            <person name="Stone C."/>
            <person name="Strader C."/>
            <person name="Tesfaye S."/>
            <person name="Thomson T."/>
            <person name="Thoulutsang Y."/>
            <person name="Thoulutsang D."/>
            <person name="Topham K."/>
            <person name="Topping I."/>
            <person name="Tsamla T."/>
            <person name="Vassiliev H."/>
            <person name="Vo A."/>
            <person name="Wangchuk T."/>
            <person name="Wangdi T."/>
            <person name="Weiand M."/>
            <person name="Wilkinson J."/>
            <person name="Wilson A."/>
            <person name="Yadav S."/>
            <person name="Young G."/>
            <person name="Yu Q."/>
            <person name="Zembek L."/>
            <person name="Zhong D."/>
            <person name="Zimmer A."/>
            <person name="Zwirko Z."/>
            <person name="Jaffe D.B."/>
            <person name="Alvarez P."/>
            <person name="Brockman W."/>
            <person name="Butler J."/>
            <person name="Chin C."/>
            <person name="Gnerre S."/>
            <person name="Grabherr M."/>
            <person name="Kleber M."/>
            <person name="Mauceli E."/>
            <person name="MacCallum I."/>
        </authorList>
    </citation>
    <scope>NUCLEOTIDE SEQUENCE [LARGE SCALE GENOMIC DNA]</scope>
    <source>
        <strain evidence="5">Tucson 14024-0371.13</strain>
    </source>
</reference>
<evidence type="ECO:0000313" key="5">
    <source>
        <dbReference type="Proteomes" id="UP000007801"/>
    </source>
</evidence>
<dbReference type="EMBL" id="CH902620">
    <property type="protein sequence ID" value="EDV31963.1"/>
    <property type="molecule type" value="Genomic_DNA"/>
</dbReference>
<dbReference type="KEGG" id="dan:6497106"/>
<gene>
    <name evidence="4" type="primary">Dana\GF14278</name>
    <name evidence="4" type="synonym">dana_GLEANR_15040</name>
    <name evidence="4" type="ORF">GF14278</name>
</gene>
<keyword evidence="1" id="KW-1133">Transmembrane helix</keyword>
<feature type="domain" description="EGF-like" evidence="3">
    <location>
        <begin position="260"/>
        <end position="299"/>
    </location>
</feature>
<keyword evidence="2" id="KW-0732">Signal</keyword>
<feature type="domain" description="EGF-like" evidence="3">
    <location>
        <begin position="92"/>
        <end position="129"/>
    </location>
</feature>
<feature type="transmembrane region" description="Helical" evidence="1">
    <location>
        <begin position="324"/>
        <end position="346"/>
    </location>
</feature>
<dbReference type="InParanoid" id="B3MMS2"/>
<keyword evidence="1" id="KW-0472">Membrane</keyword>
<dbReference type="PANTHER" id="PTHR24047">
    <property type="entry name" value="FI01909P-RELATED"/>
    <property type="match status" value="1"/>
</dbReference>
<dbReference type="AlphaFoldDB" id="B3MMS2"/>
<dbReference type="OMA" id="KEMECQY"/>
<keyword evidence="1" id="KW-0812">Transmembrane</keyword>
<dbReference type="PhylomeDB" id="B3MMS2"/>
<evidence type="ECO:0000256" key="1">
    <source>
        <dbReference type="SAM" id="Phobius"/>
    </source>
</evidence>
<dbReference type="SMART" id="SM00181">
    <property type="entry name" value="EGF"/>
    <property type="match status" value="4"/>
</dbReference>
<feature type="chain" id="PRO_5002793301" description="EGF-like domain-containing protein" evidence="2">
    <location>
        <begin position="19"/>
        <end position="378"/>
    </location>
</feature>
<feature type="domain" description="EGF-like" evidence="3">
    <location>
        <begin position="171"/>
        <end position="205"/>
    </location>
</feature>
<name>B3MMS2_DROAN</name>
<feature type="signal peptide" evidence="2">
    <location>
        <begin position="1"/>
        <end position="18"/>
    </location>
</feature>
<dbReference type="OrthoDB" id="409374at2759"/>
<dbReference type="Proteomes" id="UP000007801">
    <property type="component" value="Unassembled WGS sequence"/>
</dbReference>
<accession>B3MMS2</accession>
<keyword evidence="5" id="KW-1185">Reference proteome</keyword>
<evidence type="ECO:0000259" key="3">
    <source>
        <dbReference type="SMART" id="SM00181"/>
    </source>
</evidence>
<dbReference type="FunCoup" id="B3MMS2">
    <property type="interactions" value="24"/>
</dbReference>
<dbReference type="eggNOG" id="KOG1218">
    <property type="taxonomic scope" value="Eukaryota"/>
</dbReference>
<dbReference type="InterPro" id="IPR000742">
    <property type="entry name" value="EGF"/>
</dbReference>
<organism evidence="4 5">
    <name type="scientific">Drosophila ananassae</name>
    <name type="common">Fruit fly</name>
    <dbReference type="NCBI Taxonomy" id="7217"/>
    <lineage>
        <taxon>Eukaryota</taxon>
        <taxon>Metazoa</taxon>
        <taxon>Ecdysozoa</taxon>
        <taxon>Arthropoda</taxon>
        <taxon>Hexapoda</taxon>
        <taxon>Insecta</taxon>
        <taxon>Pterygota</taxon>
        <taxon>Neoptera</taxon>
        <taxon>Endopterygota</taxon>
        <taxon>Diptera</taxon>
        <taxon>Brachycera</taxon>
        <taxon>Muscomorpha</taxon>
        <taxon>Ephydroidea</taxon>
        <taxon>Drosophilidae</taxon>
        <taxon>Drosophila</taxon>
        <taxon>Sophophora</taxon>
    </lineage>
</organism>
<evidence type="ECO:0000256" key="2">
    <source>
        <dbReference type="SAM" id="SignalP"/>
    </source>
</evidence>
<proteinExistence type="predicted"/>
<evidence type="ECO:0000313" key="4">
    <source>
        <dbReference type="EMBL" id="EDV31963.1"/>
    </source>
</evidence>
<protein>
    <recommendedName>
        <fullName evidence="3">EGF-like domain-containing protein</fullName>
    </recommendedName>
</protein>
<dbReference type="PANTHER" id="PTHR24047:SF32">
    <property type="entry name" value="FI01909P-RELATED"/>
    <property type="match status" value="1"/>
</dbReference>
<dbReference type="GeneID" id="6497106"/>
<dbReference type="InterPro" id="IPR053255">
    <property type="entry name" value="EGF-like_domain"/>
</dbReference>
<feature type="domain" description="EGF-like" evidence="3">
    <location>
        <begin position="131"/>
        <end position="169"/>
    </location>
</feature>
<sequence length="378" mass="41164">MKLIWAVFLLACPALVPALRDNYCERNETVRSMVPVQKQKVIVKQPAKWKIWKKAERITETYDSEEELVTHRLVRECCQGYAKVESGLCEPICSRGCPAHASCAAPERCECIAGYVSAKSHHSGSHYCEPICETGCAAGAQCVSPNTCACRDGYVQQKPAGDGVSGDCVPTCQVGGGCANGRCIDVERCVCNQGYRWDNNDQMCLEISAESVSEELDSTEKSLIEVQSTSYAAIVTECQEDYVLFNGECRERQFNSNEVSCLTSGCGSHQTCLESGICQCSDGYVPQEPTGAGESLTCQRDQTLLDQILGLNEAADDEGDLNPWTIPIIGVASGSLFVLMVVGLLGGRRYRMQRAKAADKELGCQYSQETVEGDHLVL</sequence>
<dbReference type="HOGENOM" id="CLU_694987_0_0_1"/>